<dbReference type="PANTHER" id="PTHR22684:SF0">
    <property type="entry name" value="RIBOSOME QUALITY CONTROL COMPLEX SUBUNIT TCF25"/>
    <property type="match status" value="1"/>
</dbReference>
<dbReference type="Proteomes" id="UP000015464">
    <property type="component" value="Unassembled WGS sequence"/>
</dbReference>
<dbReference type="GeneID" id="25036434"/>
<dbReference type="HOGENOM" id="CLU_008321_1_1_1"/>
<dbReference type="RefSeq" id="XP_013022669.1">
    <property type="nucleotide sequence ID" value="XM_013167215.1"/>
</dbReference>
<dbReference type="GO" id="GO:1990112">
    <property type="term" value="C:RQC complex"/>
    <property type="evidence" value="ECO:0007669"/>
    <property type="project" value="TreeGrafter"/>
</dbReference>
<feature type="compositionally biased region" description="Acidic residues" evidence="1">
    <location>
        <begin position="22"/>
        <end position="32"/>
    </location>
</feature>
<evidence type="ECO:0000313" key="2">
    <source>
        <dbReference type="EMBL" id="EPY52791.1"/>
    </source>
</evidence>
<feature type="compositionally biased region" description="Acidic residues" evidence="1">
    <location>
        <begin position="641"/>
        <end position="660"/>
    </location>
</feature>
<dbReference type="OrthoDB" id="205993at2759"/>
<feature type="region of interest" description="Disordered" evidence="1">
    <location>
        <begin position="1"/>
        <end position="126"/>
    </location>
</feature>
<proteinExistence type="predicted"/>
<evidence type="ECO:0000313" key="3">
    <source>
        <dbReference type="Proteomes" id="UP000015464"/>
    </source>
</evidence>
<dbReference type="Pfam" id="PF04910">
    <property type="entry name" value="Tcf25"/>
    <property type="match status" value="1"/>
</dbReference>
<dbReference type="EMBL" id="KE546989">
    <property type="protein sequence ID" value="EPY52791.1"/>
    <property type="molecule type" value="Genomic_DNA"/>
</dbReference>
<feature type="compositionally biased region" description="Basic residues" evidence="1">
    <location>
        <begin position="1"/>
        <end position="11"/>
    </location>
</feature>
<reference evidence="2 3" key="1">
    <citation type="journal article" date="2011" name="Science">
        <title>Comparative functional genomics of the fission yeasts.</title>
        <authorList>
            <person name="Rhind N."/>
            <person name="Chen Z."/>
            <person name="Yassour M."/>
            <person name="Thompson D.A."/>
            <person name="Haas B.J."/>
            <person name="Habib N."/>
            <person name="Wapinski I."/>
            <person name="Roy S."/>
            <person name="Lin M.F."/>
            <person name="Heiman D.I."/>
            <person name="Young S.K."/>
            <person name="Furuya K."/>
            <person name="Guo Y."/>
            <person name="Pidoux A."/>
            <person name="Chen H.M."/>
            <person name="Robbertse B."/>
            <person name="Goldberg J.M."/>
            <person name="Aoki K."/>
            <person name="Bayne E.H."/>
            <person name="Berlin A.M."/>
            <person name="Desjardins C.A."/>
            <person name="Dobbs E."/>
            <person name="Dukaj L."/>
            <person name="Fan L."/>
            <person name="FitzGerald M.G."/>
            <person name="French C."/>
            <person name="Gujja S."/>
            <person name="Hansen K."/>
            <person name="Keifenheim D."/>
            <person name="Levin J.Z."/>
            <person name="Mosher R.A."/>
            <person name="Mueller C.A."/>
            <person name="Pfiffner J."/>
            <person name="Priest M."/>
            <person name="Russ C."/>
            <person name="Smialowska A."/>
            <person name="Swoboda P."/>
            <person name="Sykes S.M."/>
            <person name="Vaughn M."/>
            <person name="Vengrova S."/>
            <person name="Yoder R."/>
            <person name="Zeng Q."/>
            <person name="Allshire R."/>
            <person name="Baulcombe D."/>
            <person name="Birren B.W."/>
            <person name="Brown W."/>
            <person name="Ekwall K."/>
            <person name="Kellis M."/>
            <person name="Leatherwood J."/>
            <person name="Levin H."/>
            <person name="Margalit H."/>
            <person name="Martienssen R."/>
            <person name="Nieduszynski C.A."/>
            <person name="Spatafora J.W."/>
            <person name="Friedman N."/>
            <person name="Dalgaard J.Z."/>
            <person name="Baumann P."/>
            <person name="Niki H."/>
            <person name="Regev A."/>
            <person name="Nusbaum C."/>
        </authorList>
    </citation>
    <scope>NUCLEOTIDE SEQUENCE [LARGE SCALE GENOMIC DNA]</scope>
    <source>
        <strain evidence="3">OY26 / ATCC MYA-4695 / CBS 11777 / NBRC 106824 / NRRL Y48691</strain>
    </source>
</reference>
<gene>
    <name evidence="2" type="ORF">SPOG_02110</name>
</gene>
<name>S9XGH5_SCHCR</name>
<dbReference type="InterPro" id="IPR006994">
    <property type="entry name" value="TCF25/Rqc1"/>
</dbReference>
<dbReference type="GO" id="GO:0072344">
    <property type="term" value="P:rescue of stalled ribosome"/>
    <property type="evidence" value="ECO:0007669"/>
    <property type="project" value="TreeGrafter"/>
</dbReference>
<sequence>MSTRALRKLQRRQQELIFESSESSESETDSDEDVSHSNQKKKVLNPFDILNAQVSNKTETLEESDTSELEDDIHSNNEGNKKNMNKLSDSQRKPNRKKQQKKKNKPEAAGKDTEIVDKPKEDTVDDELKEIDEAVAELKLKYGDESKKTKEEGAPATDNVPSETKLNSELAKLVSVNITFLNPDLEIRKIFGRIVEKRPVNARRSNVRRKRYVLVQPQEGWPVLARSGLSMRLIEQSSDGVCFFEFTQSRAYQEVQETFEFYVQIYDPNNLFMLLRSHPFHIDTLLQVAEIIDQQGDHELPVDLIARALFAFDSALHPKFNLATGTVRLPFIFPTNRRLYLCIWRYMQSLQSRGCWRTVFEFCKVLLQLDPSDPYAIGSCIDTYAIRRGEYGWVVNFANYLENTNQITKMPNMFYSSALAMYKMYGDIEETRSTMLAAIERAPFMLGKLLESIGLTFDQLSIPEPQDPVQELNSELYAMRSRDNWSSHDVLTFLQSVLKVEEFTLKPIQGQYSDITENLARHLILLNERTLQRFLPQRILQRTIVSFDPLPPDSYTDEPQVFGRDTSHRLANYLSNTLFRNQPETDANHNAQEVNQDPNHPVHQELMRRLEEDLGDSSSPQHRTFMSNLRSFIANLFVATDEDATEQNDEGSDASDILEESDYHDAGDERQDN</sequence>
<dbReference type="STRING" id="653667.S9XGH5"/>
<feature type="compositionally biased region" description="Basic and acidic residues" evidence="1">
    <location>
        <begin position="72"/>
        <end position="81"/>
    </location>
</feature>
<feature type="region of interest" description="Disordered" evidence="1">
    <location>
        <begin position="641"/>
        <end position="673"/>
    </location>
</feature>
<organism evidence="2 3">
    <name type="scientific">Schizosaccharomyces cryophilus (strain OY26 / ATCC MYA-4695 / CBS 11777 / NBRC 106824 / NRRL Y48691)</name>
    <name type="common">Fission yeast</name>
    <dbReference type="NCBI Taxonomy" id="653667"/>
    <lineage>
        <taxon>Eukaryota</taxon>
        <taxon>Fungi</taxon>
        <taxon>Dikarya</taxon>
        <taxon>Ascomycota</taxon>
        <taxon>Taphrinomycotina</taxon>
        <taxon>Schizosaccharomycetes</taxon>
        <taxon>Schizosaccharomycetales</taxon>
        <taxon>Schizosaccharomycetaceae</taxon>
        <taxon>Schizosaccharomyces</taxon>
    </lineage>
</organism>
<dbReference type="eggNOG" id="KOG2422">
    <property type="taxonomic scope" value="Eukaryota"/>
</dbReference>
<evidence type="ECO:0000256" key="1">
    <source>
        <dbReference type="SAM" id="MobiDB-lite"/>
    </source>
</evidence>
<feature type="compositionally biased region" description="Basic and acidic residues" evidence="1">
    <location>
        <begin position="105"/>
        <end position="122"/>
    </location>
</feature>
<feature type="compositionally biased region" description="Acidic residues" evidence="1">
    <location>
        <begin position="61"/>
        <end position="71"/>
    </location>
</feature>
<feature type="compositionally biased region" description="Basic residues" evidence="1">
    <location>
        <begin position="93"/>
        <end position="104"/>
    </location>
</feature>
<protein>
    <submittedName>
        <fullName evidence="2">DUF654 family protein</fullName>
    </submittedName>
</protein>
<dbReference type="OMA" id="IWGKMPP"/>
<dbReference type="PANTHER" id="PTHR22684">
    <property type="entry name" value="NULP1-RELATED"/>
    <property type="match status" value="1"/>
</dbReference>
<keyword evidence="3" id="KW-1185">Reference proteome</keyword>
<feature type="compositionally biased region" description="Basic and acidic residues" evidence="1">
    <location>
        <begin position="661"/>
        <end position="673"/>
    </location>
</feature>
<dbReference type="AlphaFoldDB" id="S9XGH5"/>
<dbReference type="GO" id="GO:1990116">
    <property type="term" value="P:ribosome-associated ubiquitin-dependent protein catabolic process"/>
    <property type="evidence" value="ECO:0007669"/>
    <property type="project" value="EnsemblFungi"/>
</dbReference>
<accession>S9XGH5</accession>